<organism evidence="4 5">
    <name type="scientific">Ramlibacter henchirensis</name>
    <dbReference type="NCBI Taxonomy" id="204072"/>
    <lineage>
        <taxon>Bacteria</taxon>
        <taxon>Pseudomonadati</taxon>
        <taxon>Pseudomonadota</taxon>
        <taxon>Betaproteobacteria</taxon>
        <taxon>Burkholderiales</taxon>
        <taxon>Comamonadaceae</taxon>
        <taxon>Ramlibacter</taxon>
    </lineage>
</organism>
<dbReference type="Pfam" id="PF04471">
    <property type="entry name" value="Mrr_cat"/>
    <property type="match status" value="1"/>
</dbReference>
<keyword evidence="4" id="KW-0255">Endonuclease</keyword>
<feature type="transmembrane region" description="Helical" evidence="1">
    <location>
        <begin position="21"/>
        <end position="41"/>
    </location>
</feature>
<feature type="domain" description="Restriction endonuclease type IV Mrr" evidence="3">
    <location>
        <begin position="108"/>
        <end position="216"/>
    </location>
</feature>
<dbReference type="Gene3D" id="3.40.1350.10">
    <property type="match status" value="1"/>
</dbReference>
<dbReference type="RefSeq" id="WP_135263811.1">
    <property type="nucleotide sequence ID" value="NZ_SMLM01000002.1"/>
</dbReference>
<dbReference type="Proteomes" id="UP000298180">
    <property type="component" value="Unassembled WGS sequence"/>
</dbReference>
<dbReference type="PANTHER" id="PTHR30015">
    <property type="entry name" value="MRR RESTRICTION SYSTEM PROTEIN"/>
    <property type="match status" value="1"/>
</dbReference>
<dbReference type="Pfam" id="PF01396">
    <property type="entry name" value="Zn_ribbon_Top1"/>
    <property type="match status" value="1"/>
</dbReference>
<keyword evidence="1" id="KW-0812">Transmembrane</keyword>
<reference evidence="4 5" key="1">
    <citation type="submission" date="2019-03" db="EMBL/GenBank/DDBJ databases">
        <title>Ramlibacter henchirensis DSM 14656, whole genome shotgun sequence.</title>
        <authorList>
            <person name="Zhang X."/>
            <person name="Feng G."/>
            <person name="Zhu H."/>
        </authorList>
    </citation>
    <scope>NUCLEOTIDE SEQUENCE [LARGE SCALE GENOMIC DNA]</scope>
    <source>
        <strain evidence="4 5">DSM 14656</strain>
    </source>
</reference>
<dbReference type="GO" id="GO:0006265">
    <property type="term" value="P:DNA topological change"/>
    <property type="evidence" value="ECO:0007669"/>
    <property type="project" value="InterPro"/>
</dbReference>
<dbReference type="InterPro" id="IPR007560">
    <property type="entry name" value="Restrct_endonuc_IV_Mrr"/>
</dbReference>
<dbReference type="InterPro" id="IPR052906">
    <property type="entry name" value="Type_IV_Methyl-Rstrct_Enzyme"/>
</dbReference>
<dbReference type="GO" id="GO:0003916">
    <property type="term" value="F:DNA topoisomerase activity"/>
    <property type="evidence" value="ECO:0007669"/>
    <property type="project" value="InterPro"/>
</dbReference>
<gene>
    <name evidence="4" type="ORF">EZ313_13500</name>
</gene>
<evidence type="ECO:0000259" key="2">
    <source>
        <dbReference type="Pfam" id="PF01396"/>
    </source>
</evidence>
<keyword evidence="5" id="KW-1185">Reference proteome</keyword>
<keyword evidence="1" id="KW-0472">Membrane</keyword>
<dbReference type="SUPFAM" id="SSF52980">
    <property type="entry name" value="Restriction endonuclease-like"/>
    <property type="match status" value="1"/>
</dbReference>
<proteinExistence type="predicted"/>
<dbReference type="InterPro" id="IPR013498">
    <property type="entry name" value="Topo_IA_Znf"/>
</dbReference>
<feature type="domain" description="DNA topoisomerase type IA zn finger" evidence="2">
    <location>
        <begin position="244"/>
        <end position="280"/>
    </location>
</feature>
<dbReference type="SUPFAM" id="SSF57783">
    <property type="entry name" value="Zinc beta-ribbon"/>
    <property type="match status" value="1"/>
</dbReference>
<dbReference type="AlphaFoldDB" id="A0A4Z0BUY5"/>
<sequence>MGRRRRSQSVADDFVEVVALLPWWGGVVLALVFYLLLHRMAMSPSAVASPGQVGQLVTQTLLATFASVGQYFVPFLCLVAALISFIGRRRREDLVIGVAAQSVEALNGISWKEFELLVGEAFRLQGYSVLETGAAGPDGGVDLVLRKGTETSLVQCKQWKATQVGVQVVRELFGVMAARGATAGFVVTSGRFSSDARAFAEGRNIRLVDGPKLFGLIEQARRSLAEARPAAVGAPREMSGGAPQCPKCNAAMVRRTARTGPHAGSQFWGCSTFPKCRATR</sequence>
<keyword evidence="4" id="KW-0378">Hydrolase</keyword>
<comment type="caution">
    <text evidence="4">The sequence shown here is derived from an EMBL/GenBank/DDBJ whole genome shotgun (WGS) entry which is preliminary data.</text>
</comment>
<protein>
    <submittedName>
        <fullName evidence="4">Restriction endonuclease</fullName>
    </submittedName>
</protein>
<evidence type="ECO:0000256" key="1">
    <source>
        <dbReference type="SAM" id="Phobius"/>
    </source>
</evidence>
<dbReference type="PANTHER" id="PTHR30015:SF7">
    <property type="entry name" value="TYPE IV METHYL-DIRECTED RESTRICTION ENZYME ECOKMRR"/>
    <property type="match status" value="1"/>
</dbReference>
<accession>A0A4Z0BUY5</accession>
<evidence type="ECO:0000259" key="3">
    <source>
        <dbReference type="Pfam" id="PF04471"/>
    </source>
</evidence>
<evidence type="ECO:0000313" key="5">
    <source>
        <dbReference type="Proteomes" id="UP000298180"/>
    </source>
</evidence>
<dbReference type="GO" id="GO:0005694">
    <property type="term" value="C:chromosome"/>
    <property type="evidence" value="ECO:0007669"/>
    <property type="project" value="InterPro"/>
</dbReference>
<dbReference type="Gene3D" id="3.30.65.10">
    <property type="entry name" value="Bacterial Topoisomerase I, domain 1"/>
    <property type="match status" value="1"/>
</dbReference>
<dbReference type="InterPro" id="IPR011856">
    <property type="entry name" value="tRNA_endonuc-like_dom_sf"/>
</dbReference>
<dbReference type="InterPro" id="IPR011335">
    <property type="entry name" value="Restrct_endonuc-II-like"/>
</dbReference>
<name>A0A4Z0BUY5_9BURK</name>
<evidence type="ECO:0000313" key="4">
    <source>
        <dbReference type="EMBL" id="TFZ02284.1"/>
    </source>
</evidence>
<dbReference type="GO" id="GO:0015666">
    <property type="term" value="F:restriction endodeoxyribonuclease activity"/>
    <property type="evidence" value="ECO:0007669"/>
    <property type="project" value="TreeGrafter"/>
</dbReference>
<dbReference type="GO" id="GO:0003677">
    <property type="term" value="F:DNA binding"/>
    <property type="evidence" value="ECO:0007669"/>
    <property type="project" value="InterPro"/>
</dbReference>
<dbReference type="GO" id="GO:0009307">
    <property type="term" value="P:DNA restriction-modification system"/>
    <property type="evidence" value="ECO:0007669"/>
    <property type="project" value="InterPro"/>
</dbReference>
<dbReference type="EMBL" id="SMLM01000002">
    <property type="protein sequence ID" value="TFZ02284.1"/>
    <property type="molecule type" value="Genomic_DNA"/>
</dbReference>
<keyword evidence="4" id="KW-0540">Nuclease</keyword>
<dbReference type="OrthoDB" id="5782056at2"/>
<keyword evidence="1" id="KW-1133">Transmembrane helix</keyword>
<feature type="transmembrane region" description="Helical" evidence="1">
    <location>
        <begin position="61"/>
        <end position="86"/>
    </location>
</feature>